<name>H6SL22_PARPM</name>
<gene>
    <name evidence="2" type="ORF">RSPPHO_02061</name>
</gene>
<protein>
    <submittedName>
        <fullName evidence="2">Mammalian cell entry related</fullName>
    </submittedName>
</protein>
<dbReference type="HOGENOM" id="CLU_013850_2_1_5"/>
<evidence type="ECO:0000313" key="2">
    <source>
        <dbReference type="EMBL" id="CCG08687.1"/>
    </source>
</evidence>
<dbReference type="EMBL" id="HE663493">
    <property type="protein sequence ID" value="CCG08687.1"/>
    <property type="molecule type" value="Genomic_DNA"/>
</dbReference>
<dbReference type="OrthoDB" id="9806984at2"/>
<dbReference type="KEGG" id="rpm:RSPPHO_02061"/>
<keyword evidence="3" id="KW-1185">Reference proteome</keyword>
<dbReference type="RefSeq" id="WP_014415321.1">
    <property type="nucleotide sequence ID" value="NC_017059.1"/>
</dbReference>
<dbReference type="STRING" id="1150469.RSPPHO_02061"/>
<dbReference type="eggNOG" id="COG1463">
    <property type="taxonomic scope" value="Bacteria"/>
</dbReference>
<feature type="domain" description="Mce/MlaD" evidence="1">
    <location>
        <begin position="44"/>
        <end position="133"/>
    </location>
</feature>
<evidence type="ECO:0000313" key="3">
    <source>
        <dbReference type="Proteomes" id="UP000033220"/>
    </source>
</evidence>
<proteinExistence type="predicted"/>
<dbReference type="Pfam" id="PF02470">
    <property type="entry name" value="MlaD"/>
    <property type="match status" value="1"/>
</dbReference>
<evidence type="ECO:0000259" key="1">
    <source>
        <dbReference type="Pfam" id="PF02470"/>
    </source>
</evidence>
<reference evidence="2 3" key="1">
    <citation type="submission" date="2012-02" db="EMBL/GenBank/DDBJ databases">
        <title>Shotgun genome sequence of Phaeospirillum photometricum DSM 122.</title>
        <authorList>
            <person name="Duquesne K."/>
            <person name="Sturgis J."/>
        </authorList>
    </citation>
    <scope>NUCLEOTIDE SEQUENCE [LARGE SCALE GENOMIC DNA]</scope>
    <source>
        <strain evidence="3">DSM122</strain>
    </source>
</reference>
<dbReference type="AlphaFoldDB" id="H6SL22"/>
<organism evidence="2 3">
    <name type="scientific">Pararhodospirillum photometricum DSM 122</name>
    <dbReference type="NCBI Taxonomy" id="1150469"/>
    <lineage>
        <taxon>Bacteria</taxon>
        <taxon>Pseudomonadati</taxon>
        <taxon>Pseudomonadota</taxon>
        <taxon>Alphaproteobacteria</taxon>
        <taxon>Rhodospirillales</taxon>
        <taxon>Rhodospirillaceae</taxon>
        <taxon>Pararhodospirillum</taxon>
    </lineage>
</organism>
<accession>H6SL22</accession>
<sequence>MASNPTVVGVFILGALGLGAGALVLFGGTTWFTPVVHAVVHFQGSVANLGVGAPVTFRGVQVGTVTAISITLNTDTLVARIPVFLDLDPSLIVLDRKGSAPDEARFDELLKAGLHAQLNMQSLITGRLRIDLDIKPGVTGTVLGEAQDRPEIPSIPSTLQTIESAITDLPLKEMVENTRQTLIALQRIAEILPREIGPLADSIKQTSDAARVTLAAIDHLAVTSEHQLAGVGDHLGRVLETSERTLTQAGALVGSINAMTNAESSMRAGLEATVRDLAASASALRGFAHTLERDPSALIGGRP</sequence>
<dbReference type="Proteomes" id="UP000033220">
    <property type="component" value="Chromosome DSM 122"/>
</dbReference>
<dbReference type="PATRIC" id="fig|1150469.3.peg.2322"/>
<dbReference type="InterPro" id="IPR003399">
    <property type="entry name" value="Mce/MlaD"/>
</dbReference>